<dbReference type="PANTHER" id="PTHR33930">
    <property type="entry name" value="ALKYL HYDROPEROXIDE REDUCTASE AHPD"/>
    <property type="match status" value="1"/>
</dbReference>
<dbReference type="InterPro" id="IPR004675">
    <property type="entry name" value="AhpD_core"/>
</dbReference>
<evidence type="ECO:0000313" key="3">
    <source>
        <dbReference type="Proteomes" id="UP000244093"/>
    </source>
</evidence>
<dbReference type="NCBIfam" id="TIGR00778">
    <property type="entry name" value="ahpD_dom"/>
    <property type="match status" value="1"/>
</dbReference>
<organism evidence="2 3">
    <name type="scientific">Zestosphaera tikiterensis</name>
    <dbReference type="NCBI Taxonomy" id="1973259"/>
    <lineage>
        <taxon>Archaea</taxon>
        <taxon>Thermoproteota</taxon>
        <taxon>Thermoprotei</taxon>
        <taxon>Desulfurococcales</taxon>
        <taxon>Desulfurococcaceae</taxon>
        <taxon>Zestosphaera</taxon>
    </lineage>
</organism>
<dbReference type="PANTHER" id="PTHR33930:SF2">
    <property type="entry name" value="BLR3452 PROTEIN"/>
    <property type="match status" value="1"/>
</dbReference>
<dbReference type="SUPFAM" id="SSF69118">
    <property type="entry name" value="AhpD-like"/>
    <property type="match status" value="1"/>
</dbReference>
<evidence type="ECO:0000259" key="1">
    <source>
        <dbReference type="Pfam" id="PF02627"/>
    </source>
</evidence>
<sequence>MEVVYDSVVNVSVDELKEIVSKLNELVSKAPELQEFIKYVHEAESTKVLDTKTKELMSLAIAIAVRCEPCILWHTDAAVKAGAKLEEILEAIKVAVCMGGGPALMYALKAYNIAKEYLTKK</sequence>
<dbReference type="Proteomes" id="UP000244093">
    <property type="component" value="Unassembled WGS sequence"/>
</dbReference>
<dbReference type="GO" id="GO:0051920">
    <property type="term" value="F:peroxiredoxin activity"/>
    <property type="evidence" value="ECO:0007669"/>
    <property type="project" value="InterPro"/>
</dbReference>
<name>A0A2R7Y1L7_9CREN</name>
<dbReference type="Pfam" id="PF02627">
    <property type="entry name" value="CMD"/>
    <property type="match status" value="1"/>
</dbReference>
<dbReference type="EMBL" id="NBVN01000011">
    <property type="protein sequence ID" value="PUA31424.1"/>
    <property type="molecule type" value="Genomic_DNA"/>
</dbReference>
<dbReference type="Gene3D" id="1.20.1290.10">
    <property type="entry name" value="AhpD-like"/>
    <property type="match status" value="1"/>
</dbReference>
<reference evidence="2" key="2">
    <citation type="journal article" date="2018" name="Syst. Appl. Microbiol.">
        <title>A new symbiotic nanoarchaeote (Candidatus Nanoclepta minutus) and its host (Zestosphaera tikiterensis gen. nov., sp. nov.) from a New Zealand hot spring.</title>
        <authorList>
            <person name="St John E."/>
            <person name="Liu Y."/>
            <person name="Podar M."/>
            <person name="Stott M.B."/>
            <person name="Meneghin J."/>
            <person name="Chen Z."/>
            <person name="Lagutin K."/>
            <person name="Mitchell K."/>
            <person name="Reysenbach A.L."/>
        </authorList>
    </citation>
    <scope>NUCLEOTIDE SEQUENCE [LARGE SCALE GENOMIC DNA]</scope>
    <source>
        <strain evidence="2">NZ3</strain>
    </source>
</reference>
<dbReference type="InterPro" id="IPR003779">
    <property type="entry name" value="CMD-like"/>
</dbReference>
<comment type="caution">
    <text evidence="2">The sequence shown here is derived from an EMBL/GenBank/DDBJ whole genome shotgun (WGS) entry which is preliminary data.</text>
</comment>
<accession>A0A2R7Y1L7</accession>
<reference evidence="2" key="1">
    <citation type="submission" date="2017-04" db="EMBL/GenBank/DDBJ databases">
        <authorList>
            <person name="Afonso C.L."/>
            <person name="Miller P.J."/>
            <person name="Scott M.A."/>
            <person name="Spackman E."/>
            <person name="Goraichik I."/>
            <person name="Dimitrov K.M."/>
            <person name="Suarez D.L."/>
            <person name="Swayne D.E."/>
        </authorList>
    </citation>
    <scope>NUCLEOTIDE SEQUENCE</scope>
    <source>
        <strain evidence="2">NZ3</strain>
    </source>
</reference>
<dbReference type="AlphaFoldDB" id="A0A2R7Y1L7"/>
<gene>
    <name evidence="2" type="ORF">B7O98_09335</name>
</gene>
<dbReference type="InterPro" id="IPR029032">
    <property type="entry name" value="AhpD-like"/>
</dbReference>
<evidence type="ECO:0000313" key="2">
    <source>
        <dbReference type="EMBL" id="PUA31424.1"/>
    </source>
</evidence>
<proteinExistence type="predicted"/>
<protein>
    <submittedName>
        <fullName evidence="2">Carboxymuconolactone decarboxylase</fullName>
    </submittedName>
</protein>
<feature type="domain" description="Carboxymuconolactone decarboxylase-like" evidence="1">
    <location>
        <begin position="31"/>
        <end position="110"/>
    </location>
</feature>